<feature type="region of interest" description="Disordered" evidence="1">
    <location>
        <begin position="1"/>
        <end position="84"/>
    </location>
</feature>
<evidence type="ECO:0000256" key="1">
    <source>
        <dbReference type="SAM" id="MobiDB-lite"/>
    </source>
</evidence>
<dbReference type="Proteomes" id="UP000295560">
    <property type="component" value="Unassembled WGS sequence"/>
</dbReference>
<name>A0A4R1HF35_PSEEN</name>
<gene>
    <name evidence="2" type="ORF">EV378_4199</name>
</gene>
<dbReference type="EMBL" id="SMFZ01000002">
    <property type="protein sequence ID" value="TCK20248.1"/>
    <property type="molecule type" value="Genomic_DNA"/>
</dbReference>
<sequence length="122" mass="12398">MKVADGSPLWTVSAEDMARSEPASGPAMASLDTGLIGPAGVSPGQRAADAGDPYPGGVRAPADGAEPPSTHPVKVHTGSGRYHTTESPYYVRTRADLYFVGAREAEAAGFVAWNSRPGGGSG</sequence>
<dbReference type="AlphaFoldDB" id="A0A4R1HF35"/>
<proteinExistence type="predicted"/>
<dbReference type="OrthoDB" id="4871889at2"/>
<organism evidence="2 3">
    <name type="scientific">Pseudonocardia endophytica</name>
    <dbReference type="NCBI Taxonomy" id="401976"/>
    <lineage>
        <taxon>Bacteria</taxon>
        <taxon>Bacillati</taxon>
        <taxon>Actinomycetota</taxon>
        <taxon>Actinomycetes</taxon>
        <taxon>Pseudonocardiales</taxon>
        <taxon>Pseudonocardiaceae</taxon>
        <taxon>Pseudonocardia</taxon>
    </lineage>
</organism>
<comment type="caution">
    <text evidence="2">The sequence shown here is derived from an EMBL/GenBank/DDBJ whole genome shotgun (WGS) entry which is preliminary data.</text>
</comment>
<evidence type="ECO:0000313" key="2">
    <source>
        <dbReference type="EMBL" id="TCK20248.1"/>
    </source>
</evidence>
<protein>
    <submittedName>
        <fullName evidence="2">Uncharacterized protein</fullName>
    </submittedName>
</protein>
<dbReference type="RefSeq" id="WP_132428859.1">
    <property type="nucleotide sequence ID" value="NZ_SMFZ01000002.1"/>
</dbReference>
<evidence type="ECO:0000313" key="3">
    <source>
        <dbReference type="Proteomes" id="UP000295560"/>
    </source>
</evidence>
<accession>A0A4R1HF35</accession>
<reference evidence="2 3" key="1">
    <citation type="submission" date="2019-03" db="EMBL/GenBank/DDBJ databases">
        <title>Sequencing the genomes of 1000 actinobacteria strains.</title>
        <authorList>
            <person name="Klenk H.-P."/>
        </authorList>
    </citation>
    <scope>NUCLEOTIDE SEQUENCE [LARGE SCALE GENOMIC DNA]</scope>
    <source>
        <strain evidence="2 3">DSM 44969</strain>
    </source>
</reference>
<keyword evidence="3" id="KW-1185">Reference proteome</keyword>